<protein>
    <recommendedName>
        <fullName evidence="1">DEK-C domain-containing protein</fullName>
    </recommendedName>
</protein>
<reference evidence="3" key="1">
    <citation type="submission" date="2018-06" db="EMBL/GenBank/DDBJ databases">
        <title>Genome assembly of Danube salmon.</title>
        <authorList>
            <person name="Macqueen D.J."/>
            <person name="Gundappa M.K."/>
        </authorList>
    </citation>
    <scope>NUCLEOTIDE SEQUENCE [LARGE SCALE GENOMIC DNA]</scope>
</reference>
<keyword evidence="3" id="KW-1185">Reference proteome</keyword>
<dbReference type="PROSITE" id="PS51998">
    <property type="entry name" value="DEK_C"/>
    <property type="match status" value="1"/>
</dbReference>
<dbReference type="GO" id="GO:0003779">
    <property type="term" value="F:actin binding"/>
    <property type="evidence" value="ECO:0007669"/>
    <property type="project" value="InterPro"/>
</dbReference>
<sequence length="88" mass="10044">MMQKDLENVTCKEIRTELEVHMVCNLCEFKEYIDNEMILILGQMDSPTEIFNHVYLVGPSVWLSVRPVCLALCPSRLSGSLSVPSVWL</sequence>
<dbReference type="GeneTree" id="ENSGT00940000157430"/>
<dbReference type="InterPro" id="IPR014876">
    <property type="entry name" value="DEK_C"/>
</dbReference>
<evidence type="ECO:0000259" key="1">
    <source>
        <dbReference type="PROSITE" id="PS51998"/>
    </source>
</evidence>
<dbReference type="InterPro" id="IPR043587">
    <property type="entry name" value="Phosphatase_SSH-like"/>
</dbReference>
<dbReference type="PANTHER" id="PTHR45864:SF3">
    <property type="entry name" value="PROTEIN PHOSPHATASE SLINGSHOT HOMOLOG 2"/>
    <property type="match status" value="1"/>
</dbReference>
<accession>A0A4W5MHL2</accession>
<dbReference type="PANTHER" id="PTHR45864">
    <property type="entry name" value="SLINGSHOT PROTEIN PHOSPHATASE HOMOLOG"/>
    <property type="match status" value="1"/>
</dbReference>
<evidence type="ECO:0000313" key="3">
    <source>
        <dbReference type="Proteomes" id="UP000314982"/>
    </source>
</evidence>
<feature type="domain" description="DEK-C" evidence="1">
    <location>
        <begin position="1"/>
        <end position="42"/>
    </location>
</feature>
<proteinExistence type="predicted"/>
<dbReference type="STRING" id="62062.ENSHHUP00000038321"/>
<dbReference type="Pfam" id="PF08766">
    <property type="entry name" value="DEK_C"/>
    <property type="match status" value="1"/>
</dbReference>
<dbReference type="GO" id="GO:0016791">
    <property type="term" value="F:phosphatase activity"/>
    <property type="evidence" value="ECO:0007669"/>
    <property type="project" value="InterPro"/>
</dbReference>
<dbReference type="Ensembl" id="ENSHHUT00000039833.1">
    <property type="protein sequence ID" value="ENSHHUP00000038321.1"/>
    <property type="gene ID" value="ENSHHUG00000023941.1"/>
</dbReference>
<reference evidence="2" key="3">
    <citation type="submission" date="2025-09" db="UniProtKB">
        <authorList>
            <consortium name="Ensembl"/>
        </authorList>
    </citation>
    <scope>IDENTIFICATION</scope>
</reference>
<dbReference type="Proteomes" id="UP000314982">
    <property type="component" value="Unassembled WGS sequence"/>
</dbReference>
<dbReference type="GO" id="GO:0030837">
    <property type="term" value="P:negative regulation of actin filament polymerization"/>
    <property type="evidence" value="ECO:0007669"/>
    <property type="project" value="InterPro"/>
</dbReference>
<evidence type="ECO:0000313" key="2">
    <source>
        <dbReference type="Ensembl" id="ENSHHUP00000038321.1"/>
    </source>
</evidence>
<organism evidence="2 3">
    <name type="scientific">Hucho hucho</name>
    <name type="common">huchen</name>
    <dbReference type="NCBI Taxonomy" id="62062"/>
    <lineage>
        <taxon>Eukaryota</taxon>
        <taxon>Metazoa</taxon>
        <taxon>Chordata</taxon>
        <taxon>Craniata</taxon>
        <taxon>Vertebrata</taxon>
        <taxon>Euteleostomi</taxon>
        <taxon>Actinopterygii</taxon>
        <taxon>Neopterygii</taxon>
        <taxon>Teleostei</taxon>
        <taxon>Protacanthopterygii</taxon>
        <taxon>Salmoniformes</taxon>
        <taxon>Salmonidae</taxon>
        <taxon>Salmoninae</taxon>
        <taxon>Hucho</taxon>
    </lineage>
</organism>
<reference evidence="2" key="2">
    <citation type="submission" date="2025-08" db="UniProtKB">
        <authorList>
            <consortium name="Ensembl"/>
        </authorList>
    </citation>
    <scope>IDENTIFICATION</scope>
</reference>
<name>A0A4W5MHL2_9TELE</name>
<dbReference type="AlphaFoldDB" id="A0A4W5MHL2"/>